<proteinExistence type="predicted"/>
<sequence length="145" mass="16792">MKKVKKDGFTAVGLIVKQDWEGLIREMPVKWDIFKNHVTEIENRKTNVMMDISLKQQHGIYTQFICAETDDHASVPNGMQMQKIPTHHYLHHLHHGSLVGIAETFGEMYQYGKDNGIELENMKIDIGYTIQGNETHHDLYIKITD</sequence>
<name>A0A1M7J999_9BACI</name>
<dbReference type="InterPro" id="IPR029441">
    <property type="entry name" value="Cass2"/>
</dbReference>
<dbReference type="GO" id="GO:0003677">
    <property type="term" value="F:DNA binding"/>
    <property type="evidence" value="ECO:0007669"/>
    <property type="project" value="UniProtKB-KW"/>
</dbReference>
<gene>
    <name evidence="2" type="ORF">SAMN05216179_0289</name>
</gene>
<feature type="domain" description="Integron-associated effector binding protein" evidence="1">
    <location>
        <begin position="4"/>
        <end position="141"/>
    </location>
</feature>
<evidence type="ECO:0000259" key="1">
    <source>
        <dbReference type="Pfam" id="PF14526"/>
    </source>
</evidence>
<organism evidence="2 3">
    <name type="scientific">Gracilibacillus kekensis</name>
    <dbReference type="NCBI Taxonomy" id="1027249"/>
    <lineage>
        <taxon>Bacteria</taxon>
        <taxon>Bacillati</taxon>
        <taxon>Bacillota</taxon>
        <taxon>Bacilli</taxon>
        <taxon>Bacillales</taxon>
        <taxon>Bacillaceae</taxon>
        <taxon>Gracilibacillus</taxon>
    </lineage>
</organism>
<dbReference type="OrthoDB" id="8560232at2"/>
<dbReference type="EMBL" id="FRCZ01000001">
    <property type="protein sequence ID" value="SHM49554.1"/>
    <property type="molecule type" value="Genomic_DNA"/>
</dbReference>
<dbReference type="SUPFAM" id="SSF55136">
    <property type="entry name" value="Probable bacterial effector-binding domain"/>
    <property type="match status" value="1"/>
</dbReference>
<accession>A0A1M7J999</accession>
<dbReference type="AlphaFoldDB" id="A0A1M7J999"/>
<reference evidence="2 3" key="1">
    <citation type="submission" date="2016-11" db="EMBL/GenBank/DDBJ databases">
        <authorList>
            <person name="Jaros S."/>
            <person name="Januszkiewicz K."/>
            <person name="Wedrychowicz H."/>
        </authorList>
    </citation>
    <scope>NUCLEOTIDE SEQUENCE [LARGE SCALE GENOMIC DNA]</scope>
    <source>
        <strain evidence="2 3">CGMCC 1.10681</strain>
    </source>
</reference>
<protein>
    <submittedName>
        <fullName evidence="2">Predicted transcriptional regulator YdeE, contains AraC-type DNA-binding domain</fullName>
    </submittedName>
</protein>
<dbReference type="STRING" id="1027249.SAMN05216179_0289"/>
<dbReference type="Pfam" id="PF14526">
    <property type="entry name" value="Cass2"/>
    <property type="match status" value="1"/>
</dbReference>
<evidence type="ECO:0000313" key="3">
    <source>
        <dbReference type="Proteomes" id="UP000184184"/>
    </source>
</evidence>
<evidence type="ECO:0000313" key="2">
    <source>
        <dbReference type="EMBL" id="SHM49554.1"/>
    </source>
</evidence>
<keyword evidence="3" id="KW-1185">Reference proteome</keyword>
<dbReference type="Gene3D" id="3.20.80.10">
    <property type="entry name" value="Regulatory factor, effector binding domain"/>
    <property type="match status" value="1"/>
</dbReference>
<keyword evidence="2" id="KW-0238">DNA-binding</keyword>
<dbReference type="Proteomes" id="UP000184184">
    <property type="component" value="Unassembled WGS sequence"/>
</dbReference>
<dbReference type="InterPro" id="IPR011256">
    <property type="entry name" value="Reg_factor_effector_dom_sf"/>
</dbReference>